<dbReference type="InterPro" id="IPR000014">
    <property type="entry name" value="PAS"/>
</dbReference>
<reference evidence="2 3" key="1">
    <citation type="submission" date="2019-02" db="EMBL/GenBank/DDBJ databases">
        <authorList>
            <person name="Fomenkov A."/>
            <person name="Dubinina G."/>
            <person name="Grabovich M."/>
            <person name="Vincze T."/>
            <person name="Roberts R.J."/>
        </authorList>
    </citation>
    <scope>NUCLEOTIDE SEQUENCE [LARGE SCALE GENOMIC DNA]</scope>
    <source>
        <strain evidence="2 3">P</strain>
    </source>
</reference>
<dbReference type="SUPFAM" id="SSF55785">
    <property type="entry name" value="PYP-like sensor domain (PAS domain)"/>
    <property type="match status" value="1"/>
</dbReference>
<organism evidence="2 3">
    <name type="scientific">Thiospirochaeta perfilievii</name>
    <dbReference type="NCBI Taxonomy" id="252967"/>
    <lineage>
        <taxon>Bacteria</taxon>
        <taxon>Pseudomonadati</taxon>
        <taxon>Spirochaetota</taxon>
        <taxon>Spirochaetia</taxon>
        <taxon>Spirochaetales</taxon>
        <taxon>Spirochaetaceae</taxon>
        <taxon>Thiospirochaeta</taxon>
    </lineage>
</organism>
<reference evidence="2 3" key="2">
    <citation type="submission" date="2019-09" db="EMBL/GenBank/DDBJ databases">
        <title>Complete Genome Sequence and Methylome Analysis of free living Spirochaetas.</title>
        <authorList>
            <person name="Leshcheva N."/>
            <person name="Mikheeva N."/>
        </authorList>
    </citation>
    <scope>NUCLEOTIDE SEQUENCE [LARGE SCALE GENOMIC DNA]</scope>
    <source>
        <strain evidence="2 3">P</strain>
    </source>
</reference>
<evidence type="ECO:0000313" key="3">
    <source>
        <dbReference type="Proteomes" id="UP000323824"/>
    </source>
</evidence>
<dbReference type="EMBL" id="CP035807">
    <property type="protein sequence ID" value="QEN05260.1"/>
    <property type="molecule type" value="Genomic_DNA"/>
</dbReference>
<dbReference type="InterPro" id="IPR035965">
    <property type="entry name" value="PAS-like_dom_sf"/>
</dbReference>
<dbReference type="KEGG" id="sper:EW093_11230"/>
<dbReference type="Gene3D" id="3.30.450.20">
    <property type="entry name" value="PAS domain"/>
    <property type="match status" value="1"/>
</dbReference>
<dbReference type="CDD" id="cd00130">
    <property type="entry name" value="PAS"/>
    <property type="match status" value="1"/>
</dbReference>
<dbReference type="RefSeq" id="WP_149568498.1">
    <property type="nucleotide sequence ID" value="NZ_CP035807.1"/>
</dbReference>
<sequence length="224" mass="25886">MRFLLLTKEENCNKYKKILDFLGCKNIIATLCYNINNPPNNNFDFYLIEDFLWSEIEIILNIPFFINLNKDKEIEGVFSNKNFVGYLDLTSNPTFIYSVFKNSTALVVANNKKISEKNKILSMAIDNSPISIMITDSDGIIESVNPRVCEITGYDYDSLIGQNPRILKSENSVTDYKDMWLTLTSGRVWKGEFCNKKRVERSIENLLSLLLFLMKTEKLLNMLV</sequence>
<evidence type="ECO:0000259" key="1">
    <source>
        <dbReference type="PROSITE" id="PS50112"/>
    </source>
</evidence>
<dbReference type="SMART" id="SM00091">
    <property type="entry name" value="PAS"/>
    <property type="match status" value="1"/>
</dbReference>
<dbReference type="OrthoDB" id="9759607at2"/>
<dbReference type="Proteomes" id="UP000323824">
    <property type="component" value="Chromosome"/>
</dbReference>
<dbReference type="NCBIfam" id="TIGR00229">
    <property type="entry name" value="sensory_box"/>
    <property type="match status" value="1"/>
</dbReference>
<dbReference type="PROSITE" id="PS50112">
    <property type="entry name" value="PAS"/>
    <property type="match status" value="1"/>
</dbReference>
<dbReference type="Pfam" id="PF13426">
    <property type="entry name" value="PAS_9"/>
    <property type="match status" value="1"/>
</dbReference>
<dbReference type="AlphaFoldDB" id="A0A5C1QDW1"/>
<keyword evidence="3" id="KW-1185">Reference proteome</keyword>
<proteinExistence type="predicted"/>
<feature type="domain" description="PAS" evidence="1">
    <location>
        <begin position="117"/>
        <end position="163"/>
    </location>
</feature>
<evidence type="ECO:0000313" key="2">
    <source>
        <dbReference type="EMBL" id="QEN05260.1"/>
    </source>
</evidence>
<accession>A0A5C1QDW1</accession>
<protein>
    <submittedName>
        <fullName evidence="2">PAS domain S-box protein</fullName>
    </submittedName>
</protein>
<name>A0A5C1QDW1_9SPIO</name>
<gene>
    <name evidence="2" type="ORF">EW093_11230</name>
</gene>